<dbReference type="PANTHER" id="PTHR43065:SF42">
    <property type="entry name" value="TWO-COMPONENT SENSOR PPRA"/>
    <property type="match status" value="1"/>
</dbReference>
<evidence type="ECO:0000256" key="7">
    <source>
        <dbReference type="SAM" id="Coils"/>
    </source>
</evidence>
<dbReference type="STRING" id="345632.GPICK_05475"/>
<dbReference type="HOGENOM" id="CLU_000445_89_29_7"/>
<keyword evidence="8" id="KW-0472">Membrane</keyword>
<evidence type="ECO:0000256" key="5">
    <source>
        <dbReference type="ARBA" id="ARBA00022679"/>
    </source>
</evidence>
<feature type="domain" description="Histidine kinase" evidence="9">
    <location>
        <begin position="275"/>
        <end position="523"/>
    </location>
</feature>
<dbReference type="EMBL" id="CP009788">
    <property type="protein sequence ID" value="AJE02891.1"/>
    <property type="molecule type" value="Genomic_DNA"/>
</dbReference>
<dbReference type="InterPro" id="IPR036890">
    <property type="entry name" value="HATPase_C_sf"/>
</dbReference>
<keyword evidence="5" id="KW-0808">Transferase</keyword>
<dbReference type="InterPro" id="IPR003660">
    <property type="entry name" value="HAMP_dom"/>
</dbReference>
<dbReference type="Proteomes" id="UP000057609">
    <property type="component" value="Chromosome"/>
</dbReference>
<dbReference type="SMART" id="SM00388">
    <property type="entry name" value="HisKA"/>
    <property type="match status" value="1"/>
</dbReference>
<dbReference type="Gene3D" id="3.30.565.10">
    <property type="entry name" value="Histidine kinase-like ATPase, C-terminal domain"/>
    <property type="match status" value="1"/>
</dbReference>
<evidence type="ECO:0000313" key="12">
    <source>
        <dbReference type="Proteomes" id="UP000057609"/>
    </source>
</evidence>
<dbReference type="GO" id="GO:0000155">
    <property type="term" value="F:phosphorelay sensor kinase activity"/>
    <property type="evidence" value="ECO:0007669"/>
    <property type="project" value="InterPro"/>
</dbReference>
<keyword evidence="7" id="KW-0175">Coiled coil</keyword>
<keyword evidence="6 11" id="KW-0418">Kinase</keyword>
<evidence type="ECO:0000259" key="10">
    <source>
        <dbReference type="PROSITE" id="PS50885"/>
    </source>
</evidence>
<dbReference type="SUPFAM" id="SSF158472">
    <property type="entry name" value="HAMP domain-like"/>
    <property type="match status" value="1"/>
</dbReference>
<dbReference type="InterPro" id="IPR004358">
    <property type="entry name" value="Sig_transdc_His_kin-like_C"/>
</dbReference>
<dbReference type="SUPFAM" id="SSF55874">
    <property type="entry name" value="ATPase domain of HSP90 chaperone/DNA topoisomerase II/histidine kinase"/>
    <property type="match status" value="1"/>
</dbReference>
<feature type="domain" description="HAMP" evidence="10">
    <location>
        <begin position="185"/>
        <end position="237"/>
    </location>
</feature>
<accession>A0A0B5BFR7</accession>
<evidence type="ECO:0000256" key="2">
    <source>
        <dbReference type="ARBA" id="ARBA00004370"/>
    </source>
</evidence>
<dbReference type="InterPro" id="IPR003594">
    <property type="entry name" value="HATPase_dom"/>
</dbReference>
<keyword evidence="8" id="KW-0812">Transmembrane</keyword>
<feature type="transmembrane region" description="Helical" evidence="8">
    <location>
        <begin position="164"/>
        <end position="183"/>
    </location>
</feature>
<dbReference type="AlphaFoldDB" id="A0A0B5BFR7"/>
<dbReference type="GO" id="GO:0016020">
    <property type="term" value="C:membrane"/>
    <property type="evidence" value="ECO:0007669"/>
    <property type="project" value="UniProtKB-SubCell"/>
</dbReference>
<dbReference type="OrthoDB" id="9781147at2"/>
<protein>
    <recommendedName>
        <fullName evidence="3">histidine kinase</fullName>
        <ecNumber evidence="3">2.7.13.3</ecNumber>
    </recommendedName>
</protein>
<dbReference type="PROSITE" id="PS50885">
    <property type="entry name" value="HAMP"/>
    <property type="match status" value="1"/>
</dbReference>
<gene>
    <name evidence="11" type="ORF">GPICK_05475</name>
</gene>
<dbReference type="CDD" id="cd00082">
    <property type="entry name" value="HisKA"/>
    <property type="match status" value="1"/>
</dbReference>
<dbReference type="SUPFAM" id="SSF47384">
    <property type="entry name" value="Homodimeric domain of signal transducing histidine kinase"/>
    <property type="match status" value="1"/>
</dbReference>
<dbReference type="SMART" id="SM00304">
    <property type="entry name" value="HAMP"/>
    <property type="match status" value="1"/>
</dbReference>
<feature type="transmembrane region" description="Helical" evidence="8">
    <location>
        <begin position="6"/>
        <end position="27"/>
    </location>
</feature>
<dbReference type="RefSeq" id="WP_039741169.1">
    <property type="nucleotide sequence ID" value="NZ_CP009788.1"/>
</dbReference>
<dbReference type="Gene3D" id="1.10.287.130">
    <property type="match status" value="1"/>
</dbReference>
<dbReference type="SMART" id="SM00387">
    <property type="entry name" value="HATPase_c"/>
    <property type="match status" value="1"/>
</dbReference>
<feature type="coiled-coil region" evidence="7">
    <location>
        <begin position="229"/>
        <end position="266"/>
    </location>
</feature>
<evidence type="ECO:0000256" key="6">
    <source>
        <dbReference type="ARBA" id="ARBA00022777"/>
    </source>
</evidence>
<sequence>MKQFRFSLGFLILSSLSFLLILTWVLLSLISFRTAENDILQQKGEKARLLLSSFVTLLPPSLADTPASSAAVLARRLAGEKEFIGILVVGKDGAPLFALGEAGGGDGRLRELLAGGGVVSVTEDKGRLSGYAPVMRDGAVAGAARLVLSLAGEKRLLGQSRHLFLAYFVLDFVLLLAVGSLLLSRFIVAPVRRLLAATERLRAGDFSHRAVVPGGREIAELAESFNAMVVELRQRREEADRYVATLERANRELQVAREETIRSEKMASVGLLAAGTAHEVGTPLAAIMGYAALLREELSGDAEKEDYLRRIVQDAERIDRIVRDLLDFARPVTAPDQEIDVAPLIASTVEMLSRQGLFKQVEVSVETPEGLPRPAVEPGRFQQVLINLIINARDAMAGGGRLEIRALAGMFTPLPELPLPAAPPAVGGRRKGDFGGAFRTPFAVGGAEIRCVRVEVADTGEGIPAEWLARIFDPFFTTKEPGRGTGLGLAISARIIDSFGGRITVESTPGQGSRFIVWLPAPPELQPHGEQDDE</sequence>
<keyword evidence="8" id="KW-1133">Transmembrane helix</keyword>
<evidence type="ECO:0000256" key="1">
    <source>
        <dbReference type="ARBA" id="ARBA00000085"/>
    </source>
</evidence>
<comment type="catalytic activity">
    <reaction evidence="1">
        <text>ATP + protein L-histidine = ADP + protein N-phospho-L-histidine.</text>
        <dbReference type="EC" id="2.7.13.3"/>
    </reaction>
</comment>
<organism evidence="11 12">
    <name type="scientific">Geobacter pickeringii</name>
    <dbReference type="NCBI Taxonomy" id="345632"/>
    <lineage>
        <taxon>Bacteria</taxon>
        <taxon>Pseudomonadati</taxon>
        <taxon>Thermodesulfobacteriota</taxon>
        <taxon>Desulfuromonadia</taxon>
        <taxon>Geobacterales</taxon>
        <taxon>Geobacteraceae</taxon>
        <taxon>Geobacter</taxon>
    </lineage>
</organism>
<dbReference type="CDD" id="cd06225">
    <property type="entry name" value="HAMP"/>
    <property type="match status" value="1"/>
</dbReference>
<proteinExistence type="predicted"/>
<dbReference type="Pfam" id="PF00512">
    <property type="entry name" value="HisKA"/>
    <property type="match status" value="1"/>
</dbReference>
<evidence type="ECO:0000256" key="8">
    <source>
        <dbReference type="SAM" id="Phobius"/>
    </source>
</evidence>
<dbReference type="PROSITE" id="PS50109">
    <property type="entry name" value="HIS_KIN"/>
    <property type="match status" value="1"/>
</dbReference>
<dbReference type="PANTHER" id="PTHR43065">
    <property type="entry name" value="SENSOR HISTIDINE KINASE"/>
    <property type="match status" value="1"/>
</dbReference>
<dbReference type="Pfam" id="PF02518">
    <property type="entry name" value="HATPase_c"/>
    <property type="match status" value="1"/>
</dbReference>
<dbReference type="KEGG" id="gpi:GPICK_05475"/>
<dbReference type="InterPro" id="IPR005467">
    <property type="entry name" value="His_kinase_dom"/>
</dbReference>
<name>A0A0B5BFR7_9BACT</name>
<keyword evidence="12" id="KW-1185">Reference proteome</keyword>
<dbReference type="EC" id="2.7.13.3" evidence="3"/>
<evidence type="ECO:0000259" key="9">
    <source>
        <dbReference type="PROSITE" id="PS50109"/>
    </source>
</evidence>
<dbReference type="Pfam" id="PF00672">
    <property type="entry name" value="HAMP"/>
    <property type="match status" value="1"/>
</dbReference>
<comment type="subcellular location">
    <subcellularLocation>
        <location evidence="2">Membrane</location>
    </subcellularLocation>
</comment>
<dbReference type="PRINTS" id="PR00344">
    <property type="entry name" value="BCTRLSENSOR"/>
</dbReference>
<evidence type="ECO:0000256" key="3">
    <source>
        <dbReference type="ARBA" id="ARBA00012438"/>
    </source>
</evidence>
<reference evidence="11 12" key="1">
    <citation type="journal article" date="2015" name="Genome Announc.">
        <title>Complete Genome of Geobacter pickeringii G13T, a Metal-Reducing Isolate from Sedimentary Kaolin Deposits.</title>
        <authorList>
            <person name="Badalamenti J.P."/>
            <person name="Bond D.R."/>
        </authorList>
    </citation>
    <scope>NUCLEOTIDE SEQUENCE [LARGE SCALE GENOMIC DNA]</scope>
    <source>
        <strain evidence="11 12">G13</strain>
    </source>
</reference>
<dbReference type="InterPro" id="IPR036097">
    <property type="entry name" value="HisK_dim/P_sf"/>
</dbReference>
<evidence type="ECO:0000256" key="4">
    <source>
        <dbReference type="ARBA" id="ARBA00022553"/>
    </source>
</evidence>
<dbReference type="Gene3D" id="6.10.340.10">
    <property type="match status" value="1"/>
</dbReference>
<dbReference type="InterPro" id="IPR003661">
    <property type="entry name" value="HisK_dim/P_dom"/>
</dbReference>
<evidence type="ECO:0000313" key="11">
    <source>
        <dbReference type="EMBL" id="AJE02891.1"/>
    </source>
</evidence>
<keyword evidence="4" id="KW-0597">Phosphoprotein</keyword>